<dbReference type="InterPro" id="IPR007485">
    <property type="entry name" value="LPS_assembly_LptE"/>
</dbReference>
<dbReference type="Pfam" id="PF04390">
    <property type="entry name" value="LptE"/>
    <property type="match status" value="1"/>
</dbReference>
<dbReference type="RefSeq" id="WP_176244897.1">
    <property type="nucleotide sequence ID" value="NZ_FWFR01000001.1"/>
</dbReference>
<dbReference type="InParanoid" id="A0A1Y5RLS0"/>
<name>A0A1Y5RLS0_9PROT</name>
<protein>
    <recommendedName>
        <fullName evidence="3">LPS-assembly lipoprotein</fullName>
    </recommendedName>
</protein>
<gene>
    <name evidence="1" type="ORF">OCH7691_00498</name>
</gene>
<dbReference type="EMBL" id="FWFR01000001">
    <property type="protein sequence ID" value="SLN20423.1"/>
    <property type="molecule type" value="Genomic_DNA"/>
</dbReference>
<keyword evidence="2" id="KW-1185">Reference proteome</keyword>
<accession>A0A1Y5RLS0</accession>
<dbReference type="GO" id="GO:0019867">
    <property type="term" value="C:outer membrane"/>
    <property type="evidence" value="ECO:0007669"/>
    <property type="project" value="InterPro"/>
</dbReference>
<evidence type="ECO:0000313" key="2">
    <source>
        <dbReference type="Proteomes" id="UP000193200"/>
    </source>
</evidence>
<proteinExistence type="predicted"/>
<evidence type="ECO:0008006" key="3">
    <source>
        <dbReference type="Google" id="ProtNLM"/>
    </source>
</evidence>
<dbReference type="Proteomes" id="UP000193200">
    <property type="component" value="Unassembled WGS sequence"/>
</dbReference>
<organism evidence="1 2">
    <name type="scientific">Oceanibacterium hippocampi</name>
    <dbReference type="NCBI Taxonomy" id="745714"/>
    <lineage>
        <taxon>Bacteria</taxon>
        <taxon>Pseudomonadati</taxon>
        <taxon>Pseudomonadota</taxon>
        <taxon>Alphaproteobacteria</taxon>
        <taxon>Sneathiellales</taxon>
        <taxon>Sneathiellaceae</taxon>
        <taxon>Oceanibacterium</taxon>
    </lineage>
</organism>
<dbReference type="Gene3D" id="3.30.160.150">
    <property type="entry name" value="Lipoprotein like domain"/>
    <property type="match status" value="1"/>
</dbReference>
<dbReference type="AlphaFoldDB" id="A0A1Y5RLS0"/>
<sequence length="174" mass="18960">MSWSRRQVLGALALLPLGACGFQPLYGERGIAGGKVAPLLGAIKIQNVSIAGEFSRFGFELQERLIDRLTPKGQPAAPLYALKVDAAVSRSNLLIQLDNTVRRRNLTIRANFELVDLSDNKVVYSSQTRALSSYNIVDSDFANLISERDAGLRAAKSVSEEITIQLASHFSRVG</sequence>
<reference evidence="1 2" key="1">
    <citation type="submission" date="2017-03" db="EMBL/GenBank/DDBJ databases">
        <authorList>
            <person name="Afonso C.L."/>
            <person name="Miller P.J."/>
            <person name="Scott M.A."/>
            <person name="Spackman E."/>
            <person name="Goraichik I."/>
            <person name="Dimitrov K.M."/>
            <person name="Suarez D.L."/>
            <person name="Swayne D.E."/>
        </authorList>
    </citation>
    <scope>NUCLEOTIDE SEQUENCE [LARGE SCALE GENOMIC DNA]</scope>
    <source>
        <strain evidence="1 2">CECT 7691</strain>
    </source>
</reference>
<dbReference type="GO" id="GO:0043165">
    <property type="term" value="P:Gram-negative-bacterium-type cell outer membrane assembly"/>
    <property type="evidence" value="ECO:0007669"/>
    <property type="project" value="InterPro"/>
</dbReference>
<evidence type="ECO:0000313" key="1">
    <source>
        <dbReference type="EMBL" id="SLN20423.1"/>
    </source>
</evidence>